<dbReference type="SMART" id="SM00025">
    <property type="entry name" value="Pumilio"/>
    <property type="match status" value="7"/>
</dbReference>
<name>A0ABD3PEZ1_9STRA</name>
<feature type="repeat" description="Pumilio" evidence="2">
    <location>
        <begin position="273"/>
        <end position="296"/>
    </location>
</feature>
<evidence type="ECO:0000256" key="1">
    <source>
        <dbReference type="ARBA" id="ARBA00022737"/>
    </source>
</evidence>
<dbReference type="EMBL" id="JABMIG020000198">
    <property type="protein sequence ID" value="KAL3786272.1"/>
    <property type="molecule type" value="Genomic_DNA"/>
</dbReference>
<comment type="caution">
    <text evidence="4">The sequence shown here is derived from an EMBL/GenBank/DDBJ whole genome shotgun (WGS) entry which is preliminary data.</text>
</comment>
<organism evidence="4 5">
    <name type="scientific">Cyclotella cryptica</name>
    <dbReference type="NCBI Taxonomy" id="29204"/>
    <lineage>
        <taxon>Eukaryota</taxon>
        <taxon>Sar</taxon>
        <taxon>Stramenopiles</taxon>
        <taxon>Ochrophyta</taxon>
        <taxon>Bacillariophyta</taxon>
        <taxon>Coscinodiscophyceae</taxon>
        <taxon>Thalassiosirophycidae</taxon>
        <taxon>Stephanodiscales</taxon>
        <taxon>Stephanodiscaceae</taxon>
        <taxon>Cyclotella</taxon>
    </lineage>
</organism>
<dbReference type="Pfam" id="PF00806">
    <property type="entry name" value="PUF"/>
    <property type="match status" value="7"/>
</dbReference>
<keyword evidence="1" id="KW-0677">Repeat</keyword>
<dbReference type="SUPFAM" id="SSF48371">
    <property type="entry name" value="ARM repeat"/>
    <property type="match status" value="1"/>
</dbReference>
<dbReference type="PROSITE" id="PS50303">
    <property type="entry name" value="PUM_HD"/>
    <property type="match status" value="1"/>
</dbReference>
<feature type="repeat" description="Pumilio" evidence="2">
    <location>
        <begin position="236"/>
        <end position="272"/>
    </location>
</feature>
<dbReference type="InterPro" id="IPR001313">
    <property type="entry name" value="Pumilio_RNA-bd_rpt"/>
</dbReference>
<evidence type="ECO:0000256" key="2">
    <source>
        <dbReference type="PROSITE-ProRule" id="PRU00317"/>
    </source>
</evidence>
<dbReference type="AlphaFoldDB" id="A0ABD3PEZ1"/>
<dbReference type="PANTHER" id="PTHR12537:SF12">
    <property type="entry name" value="MATERNAL PROTEIN PUMILIO"/>
    <property type="match status" value="1"/>
</dbReference>
<dbReference type="InterPro" id="IPR011989">
    <property type="entry name" value="ARM-like"/>
</dbReference>
<evidence type="ECO:0000313" key="5">
    <source>
        <dbReference type="Proteomes" id="UP001516023"/>
    </source>
</evidence>
<sequence length="505" mass="57436">MSELTKMNNEDEDNKLPATEGAANIESTECYNKEHCPSPYCYYTCHPSQLYVQQTSPAMLCYYDFQHLPCPQAYYYAPYLIDSAISTAEAFRHCARNKKLSRSRSNYHCSAKYQHATSTSEYEECPFSSIYKKASLTLCGDYGEDIKRAVSFVKRDPNATLFAIEGLISEVATADDWSRLFVQQRLQVGSQKEKRLGLTAALSSLSMLCYDKKGCSVLQDFFTYGTFEMKKELMAALFNEGILDLAMDIHGCRVIQKAIRSIDQEDLSKLIAEFHDHVLTLCHDSHGNHVIQKCIQAQGVLAKTTESKGNQGSGPNLMDRLQFIFDDVMAHIEPLCLHRFGCRVVQRSLECSTEKQRNALLEGITACNERIVVDMYGNYVVQQAIISGGDIYRNAILKTLTKEDGYLCLLSRQKYASNVVERLLEHGSVEQRELLIKEFLKVDRKSGLRSAVVMAQHRIANYVIQKAIEFAPEGQQKQNLWEELSRNREELVKSPYAKHILNKMF</sequence>
<dbReference type="PANTHER" id="PTHR12537">
    <property type="entry name" value="RNA BINDING PROTEIN PUMILIO-RELATED"/>
    <property type="match status" value="1"/>
</dbReference>
<feature type="repeat" description="Pumilio" evidence="2">
    <location>
        <begin position="327"/>
        <end position="362"/>
    </location>
</feature>
<gene>
    <name evidence="4" type="ORF">HJC23_005350</name>
</gene>
<keyword evidence="5" id="KW-1185">Reference proteome</keyword>
<protein>
    <recommendedName>
        <fullName evidence="3">PUM-HD domain-containing protein</fullName>
    </recommendedName>
</protein>
<dbReference type="InterPro" id="IPR016024">
    <property type="entry name" value="ARM-type_fold"/>
</dbReference>
<dbReference type="PROSITE" id="PS50302">
    <property type="entry name" value="PUM"/>
    <property type="match status" value="4"/>
</dbReference>
<feature type="repeat" description="Pumilio" evidence="2">
    <location>
        <begin position="399"/>
        <end position="437"/>
    </location>
</feature>
<evidence type="ECO:0000313" key="4">
    <source>
        <dbReference type="EMBL" id="KAL3786272.1"/>
    </source>
</evidence>
<evidence type="ECO:0000259" key="3">
    <source>
        <dbReference type="PROSITE" id="PS50303"/>
    </source>
</evidence>
<accession>A0ABD3PEZ1</accession>
<reference evidence="4 5" key="1">
    <citation type="journal article" date="2020" name="G3 (Bethesda)">
        <title>Improved Reference Genome for Cyclotella cryptica CCMP332, a Model for Cell Wall Morphogenesis, Salinity Adaptation, and Lipid Production in Diatoms (Bacillariophyta).</title>
        <authorList>
            <person name="Roberts W.R."/>
            <person name="Downey K.M."/>
            <person name="Ruck E.C."/>
            <person name="Traller J.C."/>
            <person name="Alverson A.J."/>
        </authorList>
    </citation>
    <scope>NUCLEOTIDE SEQUENCE [LARGE SCALE GENOMIC DNA]</scope>
    <source>
        <strain evidence="4 5">CCMP332</strain>
    </source>
</reference>
<dbReference type="Gene3D" id="1.25.10.10">
    <property type="entry name" value="Leucine-rich Repeat Variant"/>
    <property type="match status" value="1"/>
</dbReference>
<dbReference type="InterPro" id="IPR033133">
    <property type="entry name" value="PUM-HD"/>
</dbReference>
<proteinExistence type="predicted"/>
<dbReference type="Proteomes" id="UP001516023">
    <property type="component" value="Unassembled WGS sequence"/>
</dbReference>
<feature type="domain" description="PUM-HD" evidence="3">
    <location>
        <begin position="141"/>
        <end position="505"/>
    </location>
</feature>